<dbReference type="GO" id="GO:0003729">
    <property type="term" value="F:mRNA binding"/>
    <property type="evidence" value="ECO:0007669"/>
    <property type="project" value="TreeGrafter"/>
</dbReference>
<dbReference type="AlphaFoldDB" id="A0A8T1C950"/>
<dbReference type="GO" id="GO:0016281">
    <property type="term" value="C:eukaryotic translation initiation factor 4F complex"/>
    <property type="evidence" value="ECO:0007669"/>
    <property type="project" value="TreeGrafter"/>
</dbReference>
<accession>A0A8T1C950</accession>
<gene>
    <name evidence="4" type="ORF">PC115_g10103</name>
    <name evidence="5" type="ORF">PC117_g11503</name>
    <name evidence="6" type="ORF">PC118_g9418</name>
</gene>
<evidence type="ECO:0008006" key="8">
    <source>
        <dbReference type="Google" id="ProtNLM"/>
    </source>
</evidence>
<dbReference type="SUPFAM" id="SSF48371">
    <property type="entry name" value="ARM repeat"/>
    <property type="match status" value="1"/>
</dbReference>
<sequence length="277" mass="31128">MSEIMPELANLRVETVEELENAIATVFEKALANEEFCDVYADVCAQLETKYSSRRIGKSISLDNLYYSSLLGTPPHKIAELFVFPRRRVACGMGRRAAAQVLRVQADRAQWAIQQPQSVLEMETGSGLDTEQLEHVKQRKEASCRFLSALFRHGVVEEDTMLRCIEMPLDIRQNLEGDIDLLHPRAVPDEINLNVLCALFESAGSQLESRKNVFVSKCFWLLKCKRSSAVPLSAKLAARVHAVIDLRRGGWDAAATEREKLSVEIAQVVGRKRGRTE</sequence>
<organism evidence="4 7">
    <name type="scientific">Phytophthora cactorum</name>
    <dbReference type="NCBI Taxonomy" id="29920"/>
    <lineage>
        <taxon>Eukaryota</taxon>
        <taxon>Sar</taxon>
        <taxon>Stramenopiles</taxon>
        <taxon>Oomycota</taxon>
        <taxon>Peronosporomycetes</taxon>
        <taxon>Peronosporales</taxon>
        <taxon>Peronosporaceae</taxon>
        <taxon>Phytophthora</taxon>
    </lineage>
</organism>
<evidence type="ECO:0000313" key="4">
    <source>
        <dbReference type="EMBL" id="KAG2919522.1"/>
    </source>
</evidence>
<dbReference type="Proteomes" id="UP000697107">
    <property type="component" value="Unassembled WGS sequence"/>
</dbReference>
<evidence type="ECO:0000256" key="1">
    <source>
        <dbReference type="ARBA" id="ARBA00005775"/>
    </source>
</evidence>
<evidence type="ECO:0000256" key="2">
    <source>
        <dbReference type="ARBA" id="ARBA00022540"/>
    </source>
</evidence>
<reference evidence="4" key="1">
    <citation type="submission" date="2018-10" db="EMBL/GenBank/DDBJ databases">
        <title>Effector identification in a new, highly contiguous assembly of the strawberry crown rot pathogen Phytophthora cactorum.</title>
        <authorList>
            <person name="Armitage A.D."/>
            <person name="Nellist C.F."/>
            <person name="Bates H."/>
            <person name="Vickerstaff R.J."/>
            <person name="Harrison R.J."/>
        </authorList>
    </citation>
    <scope>NUCLEOTIDE SEQUENCE</scope>
    <source>
        <strain evidence="4">4032</strain>
        <strain evidence="5">4040</strain>
        <strain evidence="6">P415</strain>
    </source>
</reference>
<dbReference type="Gene3D" id="1.25.40.180">
    <property type="match status" value="1"/>
</dbReference>
<dbReference type="PANTHER" id="PTHR23253">
    <property type="entry name" value="EUKARYOTIC TRANSLATION INITIATION FACTOR 4 GAMMA"/>
    <property type="match status" value="1"/>
</dbReference>
<dbReference type="VEuPathDB" id="FungiDB:PC110_g14157"/>
<keyword evidence="3" id="KW-0648">Protein biosynthesis</keyword>
<evidence type="ECO:0000256" key="3">
    <source>
        <dbReference type="ARBA" id="ARBA00022917"/>
    </source>
</evidence>
<dbReference type="GO" id="GO:0003743">
    <property type="term" value="F:translation initiation factor activity"/>
    <property type="evidence" value="ECO:0007669"/>
    <property type="project" value="UniProtKB-KW"/>
</dbReference>
<protein>
    <recommendedName>
        <fullName evidence="8">MIF4G domain-containing protein</fullName>
    </recommendedName>
</protein>
<proteinExistence type="inferred from homology"/>
<comment type="similarity">
    <text evidence="1">Belongs to the eukaryotic initiation factor 4G family.</text>
</comment>
<dbReference type="PANTHER" id="PTHR23253:SF9">
    <property type="entry name" value="EUKARYOTIC TRANSLATION INITIATION FACTOR 4 GAMMA 2"/>
    <property type="match status" value="1"/>
</dbReference>
<evidence type="ECO:0000313" key="6">
    <source>
        <dbReference type="EMBL" id="KAG2983479.1"/>
    </source>
</evidence>
<dbReference type="Proteomes" id="UP000736787">
    <property type="component" value="Unassembled WGS sequence"/>
</dbReference>
<dbReference type="VEuPathDB" id="FungiDB:PC110_g14158"/>
<name>A0A8T1C950_9STRA</name>
<dbReference type="InterPro" id="IPR016024">
    <property type="entry name" value="ARM-type_fold"/>
</dbReference>
<dbReference type="EMBL" id="RCMI01000291">
    <property type="protein sequence ID" value="KAG2919522.1"/>
    <property type="molecule type" value="Genomic_DNA"/>
</dbReference>
<dbReference type="EMBL" id="RCML01000257">
    <property type="protein sequence ID" value="KAG2983479.1"/>
    <property type="molecule type" value="Genomic_DNA"/>
</dbReference>
<evidence type="ECO:0000313" key="5">
    <source>
        <dbReference type="EMBL" id="KAG2937910.1"/>
    </source>
</evidence>
<evidence type="ECO:0000313" key="7">
    <source>
        <dbReference type="Proteomes" id="UP000774804"/>
    </source>
</evidence>
<comment type="caution">
    <text evidence="4">The sequence shown here is derived from an EMBL/GenBank/DDBJ whole genome shotgun (WGS) entry which is preliminary data.</text>
</comment>
<dbReference type="EMBL" id="RCMK01000298">
    <property type="protein sequence ID" value="KAG2937910.1"/>
    <property type="molecule type" value="Genomic_DNA"/>
</dbReference>
<dbReference type="Proteomes" id="UP000774804">
    <property type="component" value="Unassembled WGS sequence"/>
</dbReference>
<keyword evidence="2" id="KW-0396">Initiation factor</keyword>